<dbReference type="AlphaFoldDB" id="A0A6A5ZG91"/>
<accession>A0A6A5ZG91</accession>
<feature type="region of interest" description="Disordered" evidence="1">
    <location>
        <begin position="61"/>
        <end position="87"/>
    </location>
</feature>
<evidence type="ECO:0000313" key="2">
    <source>
        <dbReference type="EMBL" id="KAF2118512.1"/>
    </source>
</evidence>
<organism evidence="2 3">
    <name type="scientific">Lophiotrema nucula</name>
    <dbReference type="NCBI Taxonomy" id="690887"/>
    <lineage>
        <taxon>Eukaryota</taxon>
        <taxon>Fungi</taxon>
        <taxon>Dikarya</taxon>
        <taxon>Ascomycota</taxon>
        <taxon>Pezizomycotina</taxon>
        <taxon>Dothideomycetes</taxon>
        <taxon>Pleosporomycetidae</taxon>
        <taxon>Pleosporales</taxon>
        <taxon>Lophiotremataceae</taxon>
        <taxon>Lophiotrema</taxon>
    </lineage>
</organism>
<gene>
    <name evidence="2" type="ORF">BDV96DRAFT_388498</name>
</gene>
<feature type="region of interest" description="Disordered" evidence="1">
    <location>
        <begin position="178"/>
        <end position="231"/>
    </location>
</feature>
<protein>
    <submittedName>
        <fullName evidence="2">Uncharacterized protein</fullName>
    </submittedName>
</protein>
<evidence type="ECO:0000256" key="1">
    <source>
        <dbReference type="SAM" id="MobiDB-lite"/>
    </source>
</evidence>
<keyword evidence="3" id="KW-1185">Reference proteome</keyword>
<proteinExistence type="predicted"/>
<name>A0A6A5ZG91_9PLEO</name>
<reference evidence="2" key="1">
    <citation type="journal article" date="2020" name="Stud. Mycol.">
        <title>101 Dothideomycetes genomes: a test case for predicting lifestyles and emergence of pathogens.</title>
        <authorList>
            <person name="Haridas S."/>
            <person name="Albert R."/>
            <person name="Binder M."/>
            <person name="Bloem J."/>
            <person name="Labutti K."/>
            <person name="Salamov A."/>
            <person name="Andreopoulos B."/>
            <person name="Baker S."/>
            <person name="Barry K."/>
            <person name="Bills G."/>
            <person name="Bluhm B."/>
            <person name="Cannon C."/>
            <person name="Castanera R."/>
            <person name="Culley D."/>
            <person name="Daum C."/>
            <person name="Ezra D."/>
            <person name="Gonzalez J."/>
            <person name="Henrissat B."/>
            <person name="Kuo A."/>
            <person name="Liang C."/>
            <person name="Lipzen A."/>
            <person name="Lutzoni F."/>
            <person name="Magnuson J."/>
            <person name="Mondo S."/>
            <person name="Nolan M."/>
            <person name="Ohm R."/>
            <person name="Pangilinan J."/>
            <person name="Park H.-J."/>
            <person name="Ramirez L."/>
            <person name="Alfaro M."/>
            <person name="Sun H."/>
            <person name="Tritt A."/>
            <person name="Yoshinaga Y."/>
            <person name="Zwiers L.-H."/>
            <person name="Turgeon B."/>
            <person name="Goodwin S."/>
            <person name="Spatafora J."/>
            <person name="Crous P."/>
            <person name="Grigoriev I."/>
        </authorList>
    </citation>
    <scope>NUCLEOTIDE SEQUENCE</scope>
    <source>
        <strain evidence="2">CBS 627.86</strain>
    </source>
</reference>
<evidence type="ECO:0000313" key="3">
    <source>
        <dbReference type="Proteomes" id="UP000799770"/>
    </source>
</evidence>
<dbReference type="Proteomes" id="UP000799770">
    <property type="component" value="Unassembled WGS sequence"/>
</dbReference>
<sequence length="231" mass="25458">MWRRAVSTTALEEGSAQCHSMSIAIFGALDSLNVQGLSIQQGVLESAPLLDILTTPMPRSITKPTRHKVKSDHADIRAPSLETPLPPPPFSTTFSTHKKGHAVCGSSSLFSPSLLWSQPFQPPDLLHLMIYNLRLADEPLPTNPAMCYQIYSSTSTIRWESTPQGVYQVTIGTRWHPLQKTDRRTPKRPLRCRNVATAPSKSTTNHSKSTSIPGPQTSSYLAQHARQPKVA</sequence>
<feature type="compositionally biased region" description="Polar residues" evidence="1">
    <location>
        <begin position="212"/>
        <end position="221"/>
    </location>
</feature>
<feature type="compositionally biased region" description="Low complexity" evidence="1">
    <location>
        <begin position="200"/>
        <end position="211"/>
    </location>
</feature>
<dbReference type="EMBL" id="ML977317">
    <property type="protein sequence ID" value="KAF2118512.1"/>
    <property type="molecule type" value="Genomic_DNA"/>
</dbReference>